<feature type="compositionally biased region" description="Basic and acidic residues" evidence="1">
    <location>
        <begin position="18"/>
        <end position="31"/>
    </location>
</feature>
<accession>A0AA88DTJ1</accession>
<sequence>MKSLGQFRTKFPLRGTRTAKETGDGERRTRAALDTGNEGISRTSERLRRRRRKPVMVNGSPIPDLLLRKLHLPSSSPISSSENSDRPRRRRRKPTMVNSVGRTALRSPPLKTSPPISISDPLLREARRGCSGNQAGDVHVRPHSAAKSSTRL</sequence>
<evidence type="ECO:0000313" key="2">
    <source>
        <dbReference type="EMBL" id="GMN60991.1"/>
    </source>
</evidence>
<organism evidence="2 3">
    <name type="scientific">Ficus carica</name>
    <name type="common">Common fig</name>
    <dbReference type="NCBI Taxonomy" id="3494"/>
    <lineage>
        <taxon>Eukaryota</taxon>
        <taxon>Viridiplantae</taxon>
        <taxon>Streptophyta</taxon>
        <taxon>Embryophyta</taxon>
        <taxon>Tracheophyta</taxon>
        <taxon>Spermatophyta</taxon>
        <taxon>Magnoliopsida</taxon>
        <taxon>eudicotyledons</taxon>
        <taxon>Gunneridae</taxon>
        <taxon>Pentapetalae</taxon>
        <taxon>rosids</taxon>
        <taxon>fabids</taxon>
        <taxon>Rosales</taxon>
        <taxon>Moraceae</taxon>
        <taxon>Ficeae</taxon>
        <taxon>Ficus</taxon>
    </lineage>
</organism>
<feature type="region of interest" description="Disordered" evidence="1">
    <location>
        <begin position="1"/>
        <end position="152"/>
    </location>
</feature>
<proteinExistence type="predicted"/>
<gene>
    <name evidence="2" type="ORF">TIFTF001_030078</name>
</gene>
<evidence type="ECO:0000256" key="1">
    <source>
        <dbReference type="SAM" id="MobiDB-lite"/>
    </source>
</evidence>
<evidence type="ECO:0000313" key="3">
    <source>
        <dbReference type="Proteomes" id="UP001187192"/>
    </source>
</evidence>
<dbReference type="EMBL" id="BTGU01000105">
    <property type="protein sequence ID" value="GMN60991.1"/>
    <property type="molecule type" value="Genomic_DNA"/>
</dbReference>
<protein>
    <submittedName>
        <fullName evidence="2">Uncharacterized protein</fullName>
    </submittedName>
</protein>
<name>A0AA88DTJ1_FICCA</name>
<dbReference type="Proteomes" id="UP001187192">
    <property type="component" value="Unassembled WGS sequence"/>
</dbReference>
<dbReference type="AlphaFoldDB" id="A0AA88DTJ1"/>
<reference evidence="2" key="1">
    <citation type="submission" date="2023-07" db="EMBL/GenBank/DDBJ databases">
        <title>draft genome sequence of fig (Ficus carica).</title>
        <authorList>
            <person name="Takahashi T."/>
            <person name="Nishimura K."/>
        </authorList>
    </citation>
    <scope>NUCLEOTIDE SEQUENCE</scope>
</reference>
<keyword evidence="3" id="KW-1185">Reference proteome</keyword>
<comment type="caution">
    <text evidence="2">The sequence shown here is derived from an EMBL/GenBank/DDBJ whole genome shotgun (WGS) entry which is preliminary data.</text>
</comment>